<organism evidence="3 4">
    <name type="scientific">Methylobacter tundripaludum</name>
    <dbReference type="NCBI Taxonomy" id="173365"/>
    <lineage>
        <taxon>Bacteria</taxon>
        <taxon>Pseudomonadati</taxon>
        <taxon>Pseudomonadota</taxon>
        <taxon>Gammaproteobacteria</taxon>
        <taxon>Methylococcales</taxon>
        <taxon>Methylococcaceae</taxon>
        <taxon>Methylobacter</taxon>
    </lineage>
</organism>
<proteinExistence type="predicted"/>
<evidence type="ECO:0000259" key="2">
    <source>
        <dbReference type="PROSITE" id="PS50022"/>
    </source>
</evidence>
<keyword evidence="1" id="KW-1133">Transmembrane helix</keyword>
<feature type="transmembrane region" description="Helical" evidence="1">
    <location>
        <begin position="102"/>
        <end position="120"/>
    </location>
</feature>
<comment type="caution">
    <text evidence="3">The sequence shown here is derived from an EMBL/GenBank/DDBJ whole genome shotgun (WGS) entry which is preliminary data.</text>
</comment>
<protein>
    <submittedName>
        <fullName evidence="3">F5/8 type C domain-containing protein</fullName>
    </submittedName>
</protein>
<dbReference type="InterPro" id="IPR000421">
    <property type="entry name" value="FA58C"/>
</dbReference>
<feature type="transmembrane region" description="Helical" evidence="1">
    <location>
        <begin position="301"/>
        <end position="318"/>
    </location>
</feature>
<evidence type="ECO:0000313" key="3">
    <source>
        <dbReference type="EMBL" id="PPK71580.1"/>
    </source>
</evidence>
<reference evidence="3 4" key="1">
    <citation type="submission" date="2018-02" db="EMBL/GenBank/DDBJ databases">
        <title>Subsurface microbial communities from deep shales in Ohio and West Virginia, USA.</title>
        <authorList>
            <person name="Wrighton K."/>
        </authorList>
    </citation>
    <scope>NUCLEOTIDE SEQUENCE [LARGE SCALE GENOMIC DNA]</scope>
    <source>
        <strain evidence="3 4">OWC-G53F</strain>
    </source>
</reference>
<feature type="transmembrane region" description="Helical" evidence="1">
    <location>
        <begin position="365"/>
        <end position="386"/>
    </location>
</feature>
<feature type="transmembrane region" description="Helical" evidence="1">
    <location>
        <begin position="270"/>
        <end position="289"/>
    </location>
</feature>
<dbReference type="PROSITE" id="PS50022">
    <property type="entry name" value="FA58C_3"/>
    <property type="match status" value="1"/>
</dbReference>
<evidence type="ECO:0000256" key="1">
    <source>
        <dbReference type="SAM" id="Phobius"/>
    </source>
</evidence>
<keyword evidence="4" id="KW-1185">Reference proteome</keyword>
<gene>
    <name evidence="3" type="ORF">B0F88_107104</name>
</gene>
<feature type="transmembrane region" description="Helical" evidence="1">
    <location>
        <begin position="20"/>
        <end position="37"/>
    </location>
</feature>
<dbReference type="AlphaFoldDB" id="A0A2S6H2C6"/>
<feature type="transmembrane region" description="Helical" evidence="1">
    <location>
        <begin position="232"/>
        <end position="249"/>
    </location>
</feature>
<feature type="transmembrane region" description="Helical" evidence="1">
    <location>
        <begin position="393"/>
        <end position="410"/>
    </location>
</feature>
<keyword evidence="1" id="KW-0812">Transmembrane</keyword>
<feature type="transmembrane region" description="Helical" evidence="1">
    <location>
        <begin position="150"/>
        <end position="169"/>
    </location>
</feature>
<dbReference type="SUPFAM" id="SSF49785">
    <property type="entry name" value="Galactose-binding domain-like"/>
    <property type="match status" value="1"/>
</dbReference>
<feature type="transmembrane region" description="Helical" evidence="1">
    <location>
        <begin position="127"/>
        <end position="144"/>
    </location>
</feature>
<dbReference type="RefSeq" id="WP_181049878.1">
    <property type="nucleotide sequence ID" value="NZ_PTIY01000007.1"/>
</dbReference>
<keyword evidence="1" id="KW-0472">Membrane</keyword>
<dbReference type="EMBL" id="PTIY01000007">
    <property type="protein sequence ID" value="PPK71580.1"/>
    <property type="molecule type" value="Genomic_DNA"/>
</dbReference>
<sequence length="695" mass="77466">MIFENLLNKTVRTWRGQDVISKLVIITSLLLVVLAYLPTLQFDYVTQDQWRAFRYSIDGEPALERAKLCANMVSGLYVQTGRPLIWFTECIGHAGVFNISDFAYFRPVLLVIALVTVMYLGSVLSPLVGGLATGVATAAALMFAPGYSFMFLQGMPAAMVLIAVILAAASFSQYSQRNKTNSGEFKRILLASLFFVLACMIYPAYAFMVLPLALIEFSFSSSINLSKRLKNLFSTLIFYFGNSILYYVLVKASVSLLEKTQDLGEYEVSVQLTPAVLWERVLAAATYFYSMPPLNFSTPPGATLIILVVLPLISGWLIRKKRNESVRSALIFSIVFLSIASIVLLASASPWLFSKMGGLSTRHIFPWYLFFCSAISVLLSSFFKLFLNKYSKWTPLAALLLIVLPTALVQNRLSTLEAVVTGVEIQAMRSRISEWVAQKGWVDNRFLFVVLPKINRPVGIENMLKGSKVNHENAVLASAYNPVSVLWMVHALLRERVDRPKFNLVYCAFDQECADKALEEPKNIVLGYAYGQETIISNVEPFVINFSELTSKPVKPKFSRIKPPKISASSTLGNYGPSGLFASMDPGWHAELNPKYPQEITVDFNEVKPVNNLAILPQDGLVVRMPKTIKIMLSEDGASWVSALTFENNCLDDKSDDGWHNIKLDEPRNARFVKLEILSNCGAKGLLTLKGLRID</sequence>
<feature type="transmembrane region" description="Helical" evidence="1">
    <location>
        <begin position="189"/>
        <end position="212"/>
    </location>
</feature>
<dbReference type="Proteomes" id="UP000238071">
    <property type="component" value="Unassembled WGS sequence"/>
</dbReference>
<evidence type="ECO:0000313" key="4">
    <source>
        <dbReference type="Proteomes" id="UP000238071"/>
    </source>
</evidence>
<dbReference type="Gene3D" id="2.60.120.260">
    <property type="entry name" value="Galactose-binding domain-like"/>
    <property type="match status" value="1"/>
</dbReference>
<dbReference type="InterPro" id="IPR008979">
    <property type="entry name" value="Galactose-bd-like_sf"/>
</dbReference>
<dbReference type="Pfam" id="PF00754">
    <property type="entry name" value="F5_F8_type_C"/>
    <property type="match status" value="1"/>
</dbReference>
<name>A0A2S6H2C6_9GAMM</name>
<accession>A0A2S6H2C6</accession>
<feature type="domain" description="F5/8 type C" evidence="2">
    <location>
        <begin position="549"/>
        <end position="695"/>
    </location>
</feature>
<feature type="transmembrane region" description="Helical" evidence="1">
    <location>
        <begin position="330"/>
        <end position="353"/>
    </location>
</feature>